<keyword evidence="3 9" id="KW-0808">Transferase</keyword>
<dbReference type="SUPFAM" id="SSF55083">
    <property type="entry name" value="6-hydroxymethyl-7,8-dihydropterin pyrophosphokinase, HPPK"/>
    <property type="match status" value="1"/>
</dbReference>
<keyword evidence="7" id="KW-0289">Folate biosynthesis</keyword>
<sequence>MDHLVYVAFGSNLGDRKHNILLAIDEMKKRGMEFLRISTMYETEPYGLKEQPAFINCAALIRTTCAPMELLETLLNVEESLGRVREVKWGPRTIDIDIIFYDKKIINFVDLIIPHPDMQNREFVLRPLSEIAPTYVHPKFQKNVLELLNELEVVKA</sequence>
<keyword evidence="6" id="KW-0067">ATP-binding</keyword>
<dbReference type="PANTHER" id="PTHR43071:SF1">
    <property type="entry name" value="2-AMINO-4-HYDROXY-6-HYDROXYMETHYLDIHYDROPTERIDINE PYROPHOSPHOKINASE"/>
    <property type="match status" value="1"/>
</dbReference>
<dbReference type="EC" id="2.7.6.3" evidence="2"/>
<evidence type="ECO:0000256" key="5">
    <source>
        <dbReference type="ARBA" id="ARBA00022777"/>
    </source>
</evidence>
<dbReference type="GO" id="GO:0016301">
    <property type="term" value="F:kinase activity"/>
    <property type="evidence" value="ECO:0007669"/>
    <property type="project" value="UniProtKB-KW"/>
</dbReference>
<feature type="domain" description="7,8-dihydro-6-hydroxymethylpterin-pyrophosphokinase" evidence="8">
    <location>
        <begin position="88"/>
        <end position="99"/>
    </location>
</feature>
<name>A0A7V3RFS9_9BACT</name>
<evidence type="ECO:0000256" key="4">
    <source>
        <dbReference type="ARBA" id="ARBA00022741"/>
    </source>
</evidence>
<dbReference type="PANTHER" id="PTHR43071">
    <property type="entry name" value="2-AMINO-4-HYDROXY-6-HYDROXYMETHYLDIHYDROPTERIDINE PYROPHOSPHOKINASE"/>
    <property type="match status" value="1"/>
</dbReference>
<keyword evidence="4" id="KW-0547">Nucleotide-binding</keyword>
<organism evidence="9">
    <name type="scientific">Mesoaciditoga lauensis</name>
    <dbReference type="NCBI Taxonomy" id="1495039"/>
    <lineage>
        <taxon>Bacteria</taxon>
        <taxon>Thermotogati</taxon>
        <taxon>Thermotogota</taxon>
        <taxon>Thermotogae</taxon>
        <taxon>Mesoaciditogales</taxon>
        <taxon>Mesoaciditogaceae</taxon>
        <taxon>Mesoaciditoga</taxon>
    </lineage>
</organism>
<dbReference type="Pfam" id="PF01288">
    <property type="entry name" value="HPPK"/>
    <property type="match status" value="1"/>
</dbReference>
<accession>A0A7V3RFS9</accession>
<dbReference type="GO" id="GO:0003848">
    <property type="term" value="F:2-amino-4-hydroxy-6-hydroxymethyldihydropteridine diphosphokinase activity"/>
    <property type="evidence" value="ECO:0007669"/>
    <property type="project" value="UniProtKB-EC"/>
</dbReference>
<dbReference type="CDD" id="cd00483">
    <property type="entry name" value="HPPK"/>
    <property type="match status" value="1"/>
</dbReference>
<evidence type="ECO:0000256" key="7">
    <source>
        <dbReference type="ARBA" id="ARBA00022909"/>
    </source>
</evidence>
<evidence type="ECO:0000256" key="6">
    <source>
        <dbReference type="ARBA" id="ARBA00022840"/>
    </source>
</evidence>
<proteinExistence type="predicted"/>
<dbReference type="GO" id="GO:0005524">
    <property type="term" value="F:ATP binding"/>
    <property type="evidence" value="ECO:0007669"/>
    <property type="project" value="UniProtKB-KW"/>
</dbReference>
<dbReference type="NCBIfam" id="TIGR01498">
    <property type="entry name" value="folK"/>
    <property type="match status" value="1"/>
</dbReference>
<dbReference type="PROSITE" id="PS00794">
    <property type="entry name" value="HPPK"/>
    <property type="match status" value="1"/>
</dbReference>
<dbReference type="GO" id="GO:0046654">
    <property type="term" value="P:tetrahydrofolate biosynthetic process"/>
    <property type="evidence" value="ECO:0007669"/>
    <property type="project" value="UniProtKB-UniPathway"/>
</dbReference>
<dbReference type="InterPro" id="IPR000550">
    <property type="entry name" value="Hppk"/>
</dbReference>
<evidence type="ECO:0000313" key="9">
    <source>
        <dbReference type="EMBL" id="HGE75747.1"/>
    </source>
</evidence>
<dbReference type="Gene3D" id="3.30.70.560">
    <property type="entry name" value="7,8-Dihydro-6-hydroxymethylpterin-pyrophosphokinase HPPK"/>
    <property type="match status" value="1"/>
</dbReference>
<dbReference type="GO" id="GO:0046656">
    <property type="term" value="P:folic acid biosynthetic process"/>
    <property type="evidence" value="ECO:0007669"/>
    <property type="project" value="UniProtKB-KW"/>
</dbReference>
<comment type="caution">
    <text evidence="9">The sequence shown here is derived from an EMBL/GenBank/DDBJ whole genome shotgun (WGS) entry which is preliminary data.</text>
</comment>
<comment type="pathway">
    <text evidence="1">Cofactor biosynthesis; tetrahydrofolate biosynthesis; 2-amino-4-hydroxy-6-hydroxymethyl-7,8-dihydropteridine diphosphate from 7,8-dihydroneopterin triphosphate: step 4/4.</text>
</comment>
<keyword evidence="5 9" id="KW-0418">Kinase</keyword>
<evidence type="ECO:0000259" key="8">
    <source>
        <dbReference type="PROSITE" id="PS00794"/>
    </source>
</evidence>
<reference evidence="9" key="1">
    <citation type="journal article" date="2020" name="mSystems">
        <title>Genome- and Community-Level Interaction Insights into Carbon Utilization and Element Cycling Functions of Hydrothermarchaeota in Hydrothermal Sediment.</title>
        <authorList>
            <person name="Zhou Z."/>
            <person name="Liu Y."/>
            <person name="Xu W."/>
            <person name="Pan J."/>
            <person name="Luo Z.H."/>
            <person name="Li M."/>
        </authorList>
    </citation>
    <scope>NUCLEOTIDE SEQUENCE [LARGE SCALE GENOMIC DNA]</scope>
    <source>
        <strain evidence="9">SpSt-966</strain>
    </source>
</reference>
<dbReference type="UniPathway" id="UPA00077">
    <property type="reaction ID" value="UER00155"/>
</dbReference>
<protein>
    <recommendedName>
        <fullName evidence="2">2-amino-4-hydroxy-6-hydroxymethyldihydropteridine diphosphokinase</fullName>
        <ecNumber evidence="2">2.7.6.3</ecNumber>
    </recommendedName>
</protein>
<gene>
    <name evidence="9" type="primary">folK</name>
    <name evidence="9" type="ORF">ENX73_06460</name>
</gene>
<dbReference type="InterPro" id="IPR035907">
    <property type="entry name" value="Hppk_sf"/>
</dbReference>
<evidence type="ECO:0000256" key="2">
    <source>
        <dbReference type="ARBA" id="ARBA00013253"/>
    </source>
</evidence>
<dbReference type="EMBL" id="DTPE01000254">
    <property type="protein sequence ID" value="HGE75747.1"/>
    <property type="molecule type" value="Genomic_DNA"/>
</dbReference>
<evidence type="ECO:0000256" key="3">
    <source>
        <dbReference type="ARBA" id="ARBA00022679"/>
    </source>
</evidence>
<evidence type="ECO:0000256" key="1">
    <source>
        <dbReference type="ARBA" id="ARBA00005051"/>
    </source>
</evidence>
<dbReference type="AlphaFoldDB" id="A0A7V3RFS9"/>